<keyword evidence="7" id="KW-1133">Transmembrane helix</keyword>
<dbReference type="GO" id="GO:0005886">
    <property type="term" value="C:plasma membrane"/>
    <property type="evidence" value="ECO:0007669"/>
    <property type="project" value="TreeGrafter"/>
</dbReference>
<dbReference type="Gene3D" id="3.30.450.20">
    <property type="entry name" value="PAS domain"/>
    <property type="match status" value="2"/>
</dbReference>
<sequence length="684" mass="73104">MLPGGCMGVKMSLRTRMLMIVVGVVLLGFAITISVLTHRAGAFQRDVAQKYAEQLARHEADTVSRQMNDALGAARTMAQSLQGMKAAGLASRATADEMMKGIMDGSPDFLGIWTGWEPNAFDGRDAEFVGKPGHDDTGRYIPYWNRGAGKIQVQPLGKYETEGVGDYYLLPKRSGKETVMEPQSYKVGGKDTLLTSLVVPMKIHGKFAGVVGVDIATDKFQQHVSQIHPYDDGYASLFSAKGVYIADADPKLVGQDGAKRLSTDAMAAIKAGKEWRETSYSQRLKENVMRIYIPLKVGDTAAPWMFSVVVPESRVLAEVTMLRNIAIGLGLASALLISLVLAAVLDKLVIRPIGGEPEAMASITREVAAGNLTEPILLRRRDNSSMMHGMKHMQGQLAAIVSGIRNGSGFVAEASSEIARGNADLSQRTESQASSLQQTATSLDRLTEAVRQNSDNARHAAKLASEASDTATRGNQAVGDVVQTMHGISDESKKMFDIISTIEGIAFQTNILALNAAVEAARAGEQGRGFAVVASEVRNLAQRSAAASKEIKELIENSMARVEDGVKLVSRAGTTMTDVMESIHRVTSIVGEISSASDEQNTGIGEINQAVSQMDEMTQRNAALVEEAAASARALEEQARKLMEAVSVFRVDEQAEAGAMAMHMSEARAVAVTGGAAPAPYQAA</sequence>
<dbReference type="FunFam" id="1.10.287.950:FF:000001">
    <property type="entry name" value="Methyl-accepting chemotaxis sensory transducer"/>
    <property type="match status" value="1"/>
</dbReference>
<dbReference type="GO" id="GO:0006935">
    <property type="term" value="P:chemotaxis"/>
    <property type="evidence" value="ECO:0007669"/>
    <property type="project" value="InterPro"/>
</dbReference>
<keyword evidence="5" id="KW-0175">Coiled coil</keyword>
<feature type="transmembrane region" description="Helical" evidence="7">
    <location>
        <begin position="325"/>
        <end position="345"/>
    </location>
</feature>
<evidence type="ECO:0000256" key="7">
    <source>
        <dbReference type="SAM" id="Phobius"/>
    </source>
</evidence>
<feature type="domain" description="Methyl-accepting transducer" evidence="8">
    <location>
        <begin position="407"/>
        <end position="636"/>
    </location>
</feature>
<dbReference type="InterPro" id="IPR004090">
    <property type="entry name" value="Chemotax_Me-accpt_rcpt"/>
</dbReference>
<dbReference type="Gene3D" id="1.10.287.950">
    <property type="entry name" value="Methyl-accepting chemotaxis protein"/>
    <property type="match status" value="1"/>
</dbReference>
<name>A0A246WW64_9BURK</name>
<dbReference type="GO" id="GO:0007165">
    <property type="term" value="P:signal transduction"/>
    <property type="evidence" value="ECO:0007669"/>
    <property type="project" value="UniProtKB-KW"/>
</dbReference>
<proteinExistence type="inferred from homology"/>
<keyword evidence="2" id="KW-0488">Methylation</keyword>
<dbReference type="GO" id="GO:0004888">
    <property type="term" value="F:transmembrane signaling receptor activity"/>
    <property type="evidence" value="ECO:0007669"/>
    <property type="project" value="InterPro"/>
</dbReference>
<gene>
    <name evidence="9" type="ORF">CEJ42_04310</name>
</gene>
<evidence type="ECO:0000256" key="6">
    <source>
        <dbReference type="SAM" id="MobiDB-lite"/>
    </source>
</evidence>
<keyword evidence="7" id="KW-0472">Membrane</keyword>
<feature type="region of interest" description="Disordered" evidence="6">
    <location>
        <begin position="454"/>
        <end position="475"/>
    </location>
</feature>
<reference evidence="9 10" key="1">
    <citation type="submission" date="2017-06" db="EMBL/GenBank/DDBJ databases">
        <title>Herbaspirillum phytohormonus sp. nov., isolated from the root nodule of Robinia pseudoacacia in lead-zinc mine.</title>
        <authorList>
            <person name="Fan M."/>
            <person name="Lin Y."/>
        </authorList>
    </citation>
    <scope>NUCLEOTIDE SEQUENCE [LARGE SCALE GENOMIC DNA]</scope>
    <source>
        <strain evidence="9 10">HZ10</strain>
    </source>
</reference>
<dbReference type="CDD" id="cd18774">
    <property type="entry name" value="PDC2_HK_sensor"/>
    <property type="match status" value="1"/>
</dbReference>
<dbReference type="InterPro" id="IPR051310">
    <property type="entry name" value="MCP_chemotaxis"/>
</dbReference>
<dbReference type="Pfam" id="PF00015">
    <property type="entry name" value="MCPsignal"/>
    <property type="match status" value="1"/>
</dbReference>
<evidence type="ECO:0000256" key="3">
    <source>
        <dbReference type="ARBA" id="ARBA00029447"/>
    </source>
</evidence>
<keyword evidence="4" id="KW-0807">Transducer</keyword>
<protein>
    <submittedName>
        <fullName evidence="9">Chemotaxis protein</fullName>
    </submittedName>
</protein>
<keyword evidence="7" id="KW-0812">Transmembrane</keyword>
<comment type="similarity">
    <text evidence="3">Belongs to the methyl-accepting chemotaxis (MCP) protein family.</text>
</comment>
<evidence type="ECO:0000259" key="8">
    <source>
        <dbReference type="PROSITE" id="PS50111"/>
    </source>
</evidence>
<feature type="coiled-coil region" evidence="5">
    <location>
        <begin position="607"/>
        <end position="645"/>
    </location>
</feature>
<evidence type="ECO:0000313" key="10">
    <source>
        <dbReference type="Proteomes" id="UP000197596"/>
    </source>
</evidence>
<comment type="subcellular location">
    <subcellularLocation>
        <location evidence="1">Membrane</location>
    </subcellularLocation>
</comment>
<dbReference type="Proteomes" id="UP000197596">
    <property type="component" value="Unassembled WGS sequence"/>
</dbReference>
<evidence type="ECO:0000256" key="2">
    <source>
        <dbReference type="ARBA" id="ARBA00022481"/>
    </source>
</evidence>
<dbReference type="SUPFAM" id="SSF58104">
    <property type="entry name" value="Methyl-accepting chemotaxis protein (MCP) signaling domain"/>
    <property type="match status" value="1"/>
</dbReference>
<dbReference type="PANTHER" id="PTHR43531">
    <property type="entry name" value="PROTEIN ICFG"/>
    <property type="match status" value="1"/>
</dbReference>
<dbReference type="PRINTS" id="PR00260">
    <property type="entry name" value="CHEMTRNSDUCR"/>
</dbReference>
<dbReference type="CDD" id="cd12913">
    <property type="entry name" value="PDC1_MCP_like"/>
    <property type="match status" value="1"/>
</dbReference>
<organism evidence="9 10">
    <name type="scientific">Herbaspirillum robiniae</name>
    <dbReference type="NCBI Taxonomy" id="2014887"/>
    <lineage>
        <taxon>Bacteria</taxon>
        <taxon>Pseudomonadati</taxon>
        <taxon>Pseudomonadota</taxon>
        <taxon>Betaproteobacteria</taxon>
        <taxon>Burkholderiales</taxon>
        <taxon>Oxalobacteraceae</taxon>
        <taxon>Herbaspirillum</taxon>
    </lineage>
</organism>
<dbReference type="InterPro" id="IPR004089">
    <property type="entry name" value="MCPsignal_dom"/>
</dbReference>
<dbReference type="AlphaFoldDB" id="A0A246WW64"/>
<evidence type="ECO:0000256" key="1">
    <source>
        <dbReference type="ARBA" id="ARBA00004370"/>
    </source>
</evidence>
<dbReference type="PANTHER" id="PTHR43531:SF14">
    <property type="entry name" value="METHYL-ACCEPTING CHEMOTAXIS PROTEIN I-RELATED"/>
    <property type="match status" value="1"/>
</dbReference>
<comment type="caution">
    <text evidence="9">The sequence shown here is derived from an EMBL/GenBank/DDBJ whole genome shotgun (WGS) entry which is preliminary data.</text>
</comment>
<dbReference type="SMART" id="SM00283">
    <property type="entry name" value="MA"/>
    <property type="match status" value="1"/>
</dbReference>
<evidence type="ECO:0000313" key="9">
    <source>
        <dbReference type="EMBL" id="OWY31274.1"/>
    </source>
</evidence>
<evidence type="ECO:0000256" key="4">
    <source>
        <dbReference type="PROSITE-ProRule" id="PRU00284"/>
    </source>
</evidence>
<accession>A0A246WW64</accession>
<evidence type="ECO:0000256" key="5">
    <source>
        <dbReference type="SAM" id="Coils"/>
    </source>
</evidence>
<dbReference type="EMBL" id="NJGU01000001">
    <property type="protein sequence ID" value="OWY31274.1"/>
    <property type="molecule type" value="Genomic_DNA"/>
</dbReference>
<dbReference type="PROSITE" id="PS50111">
    <property type="entry name" value="CHEMOTAXIS_TRANSDUC_2"/>
    <property type="match status" value="1"/>
</dbReference>
<dbReference type="CDD" id="cd11386">
    <property type="entry name" value="MCP_signal"/>
    <property type="match status" value="1"/>
</dbReference>